<protein>
    <submittedName>
        <fullName evidence="1">Uncharacterized protein</fullName>
    </submittedName>
</protein>
<sequence length="107" mass="12036">MLLTKIMPSEVEELVPITDQVSVIIARTNLEKKGDSAEFTISCRIGHYDYLRALCDNGASINLMSLTNGACINLSFEFEFEKLIFIFFASTEDEKNYRQGSLGSQRS</sequence>
<comment type="caution">
    <text evidence="1">The sequence shown here is derived from an EMBL/GenBank/DDBJ whole genome shotgun (WGS) entry which is preliminary data.</text>
</comment>
<accession>A0ABS8RUE2</accession>
<evidence type="ECO:0000313" key="2">
    <source>
        <dbReference type="Proteomes" id="UP000823775"/>
    </source>
</evidence>
<reference evidence="1 2" key="1">
    <citation type="journal article" date="2021" name="BMC Genomics">
        <title>Datura genome reveals duplications of psychoactive alkaloid biosynthetic genes and high mutation rate following tissue culture.</title>
        <authorList>
            <person name="Rajewski A."/>
            <person name="Carter-House D."/>
            <person name="Stajich J."/>
            <person name="Litt A."/>
        </authorList>
    </citation>
    <scope>NUCLEOTIDE SEQUENCE [LARGE SCALE GENOMIC DNA]</scope>
    <source>
        <strain evidence="1">AR-01</strain>
    </source>
</reference>
<dbReference type="Proteomes" id="UP000823775">
    <property type="component" value="Unassembled WGS sequence"/>
</dbReference>
<dbReference type="EMBL" id="JACEIK010000126">
    <property type="protein sequence ID" value="MCD7450308.1"/>
    <property type="molecule type" value="Genomic_DNA"/>
</dbReference>
<proteinExistence type="predicted"/>
<organism evidence="1 2">
    <name type="scientific">Datura stramonium</name>
    <name type="common">Jimsonweed</name>
    <name type="synonym">Common thornapple</name>
    <dbReference type="NCBI Taxonomy" id="4076"/>
    <lineage>
        <taxon>Eukaryota</taxon>
        <taxon>Viridiplantae</taxon>
        <taxon>Streptophyta</taxon>
        <taxon>Embryophyta</taxon>
        <taxon>Tracheophyta</taxon>
        <taxon>Spermatophyta</taxon>
        <taxon>Magnoliopsida</taxon>
        <taxon>eudicotyledons</taxon>
        <taxon>Gunneridae</taxon>
        <taxon>Pentapetalae</taxon>
        <taxon>asterids</taxon>
        <taxon>lamiids</taxon>
        <taxon>Solanales</taxon>
        <taxon>Solanaceae</taxon>
        <taxon>Solanoideae</taxon>
        <taxon>Datureae</taxon>
        <taxon>Datura</taxon>
    </lineage>
</organism>
<gene>
    <name evidence="1" type="ORF">HAX54_005285</name>
</gene>
<evidence type="ECO:0000313" key="1">
    <source>
        <dbReference type="EMBL" id="MCD7450308.1"/>
    </source>
</evidence>
<name>A0ABS8RUE2_DATST</name>
<keyword evidence="2" id="KW-1185">Reference proteome</keyword>